<dbReference type="SUPFAM" id="SSF53335">
    <property type="entry name" value="S-adenosyl-L-methionine-dependent methyltransferases"/>
    <property type="match status" value="1"/>
</dbReference>
<evidence type="ECO:0000313" key="3">
    <source>
        <dbReference type="EMBL" id="GAA4760096.1"/>
    </source>
</evidence>
<dbReference type="InterPro" id="IPR041698">
    <property type="entry name" value="Methyltransf_25"/>
</dbReference>
<protein>
    <submittedName>
        <fullName evidence="3">Class I SAM-dependent methyltransferase</fullName>
    </submittedName>
</protein>
<organism evidence="3 4">
    <name type="scientific">Streptomyces sanyensis</name>
    <dbReference type="NCBI Taxonomy" id="568869"/>
    <lineage>
        <taxon>Bacteria</taxon>
        <taxon>Bacillati</taxon>
        <taxon>Actinomycetota</taxon>
        <taxon>Actinomycetes</taxon>
        <taxon>Kitasatosporales</taxon>
        <taxon>Streptomycetaceae</taxon>
        <taxon>Streptomyces</taxon>
    </lineage>
</organism>
<dbReference type="RefSeq" id="WP_345608214.1">
    <property type="nucleotide sequence ID" value="NZ_BAABJV010000001.1"/>
</dbReference>
<dbReference type="CDD" id="cd02440">
    <property type="entry name" value="AdoMet_MTases"/>
    <property type="match status" value="1"/>
</dbReference>
<keyword evidence="1" id="KW-0808">Transferase</keyword>
<keyword evidence="4" id="KW-1185">Reference proteome</keyword>
<comment type="caution">
    <text evidence="3">The sequence shown here is derived from an EMBL/GenBank/DDBJ whole genome shotgun (WGS) entry which is preliminary data.</text>
</comment>
<accession>A0ABP8ZLU9</accession>
<gene>
    <name evidence="3" type="ORF">GCM10023329_01370</name>
</gene>
<sequence length="209" mass="22325">MQQPSPAARLFDAIAEEYESAFAASEGRRQSVAWLLGELPPGSRVLDIGSGTGRPVAAALAGSGHRVTGLDVSPVMVELASRHVPDARFLLADIRTHEPEPGHYDGVCSYFSLLQMTRAEQRAVLARAAAALVPGGVCALATVPLDLDGAQGRWMGHEVTLSSFSTEAFVHLVEEAGLSVAEVREEEFTPATELASPEPQLYVHCRRPL</sequence>
<evidence type="ECO:0000256" key="1">
    <source>
        <dbReference type="ARBA" id="ARBA00022679"/>
    </source>
</evidence>
<dbReference type="GO" id="GO:0032259">
    <property type="term" value="P:methylation"/>
    <property type="evidence" value="ECO:0007669"/>
    <property type="project" value="UniProtKB-KW"/>
</dbReference>
<feature type="domain" description="Methyltransferase" evidence="2">
    <location>
        <begin position="45"/>
        <end position="136"/>
    </location>
</feature>
<evidence type="ECO:0000259" key="2">
    <source>
        <dbReference type="Pfam" id="PF13649"/>
    </source>
</evidence>
<evidence type="ECO:0000313" key="4">
    <source>
        <dbReference type="Proteomes" id="UP001501147"/>
    </source>
</evidence>
<dbReference type="Pfam" id="PF13649">
    <property type="entry name" value="Methyltransf_25"/>
    <property type="match status" value="1"/>
</dbReference>
<proteinExistence type="predicted"/>
<dbReference type="PANTHER" id="PTHR43861">
    <property type="entry name" value="TRANS-ACONITATE 2-METHYLTRANSFERASE-RELATED"/>
    <property type="match status" value="1"/>
</dbReference>
<dbReference type="Proteomes" id="UP001501147">
    <property type="component" value="Unassembled WGS sequence"/>
</dbReference>
<reference evidence="4" key="1">
    <citation type="journal article" date="2019" name="Int. J. Syst. Evol. Microbiol.">
        <title>The Global Catalogue of Microorganisms (GCM) 10K type strain sequencing project: providing services to taxonomists for standard genome sequencing and annotation.</title>
        <authorList>
            <consortium name="The Broad Institute Genomics Platform"/>
            <consortium name="The Broad Institute Genome Sequencing Center for Infectious Disease"/>
            <person name="Wu L."/>
            <person name="Ma J."/>
        </authorList>
    </citation>
    <scope>NUCLEOTIDE SEQUENCE [LARGE SCALE GENOMIC DNA]</scope>
    <source>
        <strain evidence="4">JCM 18324</strain>
    </source>
</reference>
<keyword evidence="3" id="KW-0489">Methyltransferase</keyword>
<dbReference type="InterPro" id="IPR029063">
    <property type="entry name" value="SAM-dependent_MTases_sf"/>
</dbReference>
<dbReference type="EMBL" id="BAABJV010000001">
    <property type="protein sequence ID" value="GAA4760096.1"/>
    <property type="molecule type" value="Genomic_DNA"/>
</dbReference>
<dbReference type="Gene3D" id="3.40.50.150">
    <property type="entry name" value="Vaccinia Virus protein VP39"/>
    <property type="match status" value="1"/>
</dbReference>
<name>A0ABP8ZLU9_9ACTN</name>
<dbReference type="GO" id="GO:0008168">
    <property type="term" value="F:methyltransferase activity"/>
    <property type="evidence" value="ECO:0007669"/>
    <property type="project" value="UniProtKB-KW"/>
</dbReference>